<accession>A0A182M3M2</accession>
<protein>
    <submittedName>
        <fullName evidence="2">Uncharacterized protein</fullName>
    </submittedName>
</protein>
<dbReference type="AlphaFoldDB" id="A0A182M3M2"/>
<dbReference type="EMBL" id="AXCM01014251">
    <property type="status" value="NOT_ANNOTATED_CDS"/>
    <property type="molecule type" value="Genomic_DNA"/>
</dbReference>
<feature type="region of interest" description="Disordered" evidence="1">
    <location>
        <begin position="1"/>
        <end position="91"/>
    </location>
</feature>
<organism evidence="2 3">
    <name type="scientific">Anopheles culicifacies</name>
    <dbReference type="NCBI Taxonomy" id="139723"/>
    <lineage>
        <taxon>Eukaryota</taxon>
        <taxon>Metazoa</taxon>
        <taxon>Ecdysozoa</taxon>
        <taxon>Arthropoda</taxon>
        <taxon>Hexapoda</taxon>
        <taxon>Insecta</taxon>
        <taxon>Pterygota</taxon>
        <taxon>Neoptera</taxon>
        <taxon>Endopterygota</taxon>
        <taxon>Diptera</taxon>
        <taxon>Nematocera</taxon>
        <taxon>Culicoidea</taxon>
        <taxon>Culicidae</taxon>
        <taxon>Anophelinae</taxon>
        <taxon>Anopheles</taxon>
        <taxon>culicifacies species complex</taxon>
    </lineage>
</organism>
<name>A0A182M3M2_9DIPT</name>
<keyword evidence="3" id="KW-1185">Reference proteome</keyword>
<feature type="compositionally biased region" description="Basic and acidic residues" evidence="1">
    <location>
        <begin position="33"/>
        <end position="42"/>
    </location>
</feature>
<evidence type="ECO:0000313" key="3">
    <source>
        <dbReference type="Proteomes" id="UP000075883"/>
    </source>
</evidence>
<dbReference type="EnsemblMetazoa" id="ACUA008647-RA">
    <property type="protein sequence ID" value="ACUA008647-PA"/>
    <property type="gene ID" value="ACUA008647"/>
</dbReference>
<dbReference type="Proteomes" id="UP000075883">
    <property type="component" value="Unassembled WGS sequence"/>
</dbReference>
<proteinExistence type="predicted"/>
<evidence type="ECO:0000313" key="2">
    <source>
        <dbReference type="EnsemblMetazoa" id="ACUA008647-PA"/>
    </source>
</evidence>
<sequence length="164" mass="18609">MERSKKNKKNSLEPQPQTTLGTTLSSSVQARQCRIDHYENRLNIDPGSGELTVDRWTEQPTPQTTNSFGTTTELTDKGRDTSSEATTSTTTTEYPHNAIAKVYAQPTYRMSSMQFASGKHRFLVGPGEDENQRALEEYYNVFVRAEKNLPPITPRSRFAPQRYD</sequence>
<evidence type="ECO:0000256" key="1">
    <source>
        <dbReference type="SAM" id="MobiDB-lite"/>
    </source>
</evidence>
<feature type="compositionally biased region" description="Polar residues" evidence="1">
    <location>
        <begin position="12"/>
        <end position="30"/>
    </location>
</feature>
<dbReference type="VEuPathDB" id="VectorBase:ACUA008647"/>
<reference evidence="2" key="2">
    <citation type="submission" date="2020-05" db="UniProtKB">
        <authorList>
            <consortium name="EnsemblMetazoa"/>
        </authorList>
    </citation>
    <scope>IDENTIFICATION</scope>
    <source>
        <strain evidence="2">A-37</strain>
    </source>
</reference>
<feature type="compositionally biased region" description="Polar residues" evidence="1">
    <location>
        <begin position="58"/>
        <end position="73"/>
    </location>
</feature>
<reference evidence="3" key="1">
    <citation type="submission" date="2013-09" db="EMBL/GenBank/DDBJ databases">
        <title>The Genome Sequence of Anopheles culicifacies species A.</title>
        <authorList>
            <consortium name="The Broad Institute Genomics Platform"/>
            <person name="Neafsey D.E."/>
            <person name="Besansky N."/>
            <person name="Howell P."/>
            <person name="Walton C."/>
            <person name="Young S.K."/>
            <person name="Zeng Q."/>
            <person name="Gargeya S."/>
            <person name="Fitzgerald M."/>
            <person name="Haas B."/>
            <person name="Abouelleil A."/>
            <person name="Allen A.W."/>
            <person name="Alvarado L."/>
            <person name="Arachchi H.M."/>
            <person name="Berlin A.M."/>
            <person name="Chapman S.B."/>
            <person name="Gainer-Dewar J."/>
            <person name="Goldberg J."/>
            <person name="Griggs A."/>
            <person name="Gujja S."/>
            <person name="Hansen M."/>
            <person name="Howarth C."/>
            <person name="Imamovic A."/>
            <person name="Ireland A."/>
            <person name="Larimer J."/>
            <person name="McCowan C."/>
            <person name="Murphy C."/>
            <person name="Pearson M."/>
            <person name="Poon T.W."/>
            <person name="Priest M."/>
            <person name="Roberts A."/>
            <person name="Saif S."/>
            <person name="Shea T."/>
            <person name="Sisk P."/>
            <person name="Sykes S."/>
            <person name="Wortman J."/>
            <person name="Nusbaum C."/>
            <person name="Birren B."/>
        </authorList>
    </citation>
    <scope>NUCLEOTIDE SEQUENCE [LARGE SCALE GENOMIC DNA]</scope>
    <source>
        <strain evidence="3">A-37</strain>
    </source>
</reference>